<dbReference type="EMBL" id="LSNE01000011">
    <property type="protein sequence ID" value="KXI27321.1"/>
    <property type="molecule type" value="Genomic_DNA"/>
</dbReference>
<name>A0A148KM19_9ALTE</name>
<reference evidence="2" key="1">
    <citation type="submission" date="2016-02" db="EMBL/GenBank/DDBJ databases">
        <authorList>
            <person name="Schultz-Johansen M."/>
            <person name="Glaring M.A."/>
            <person name="Bech P.K."/>
            <person name="Stougaard P."/>
        </authorList>
    </citation>
    <scope>NUCLEOTIDE SEQUENCE [LARGE SCALE GENOMIC DNA]</scope>
    <source>
        <strain evidence="2">S66</strain>
    </source>
</reference>
<dbReference type="RefSeq" id="WP_068380583.1">
    <property type="nucleotide sequence ID" value="NZ_LSNE01000011.1"/>
</dbReference>
<comment type="caution">
    <text evidence="1">The sequence shown here is derived from an EMBL/GenBank/DDBJ whole genome shotgun (WGS) entry which is preliminary data.</text>
</comment>
<dbReference type="Proteomes" id="UP000070299">
    <property type="component" value="Unassembled WGS sequence"/>
</dbReference>
<protein>
    <submittedName>
        <fullName evidence="1">Phosphoenolpyruvate carboxylase</fullName>
    </submittedName>
</protein>
<keyword evidence="1" id="KW-0670">Pyruvate</keyword>
<evidence type="ECO:0000313" key="2">
    <source>
        <dbReference type="Proteomes" id="UP000070299"/>
    </source>
</evidence>
<proteinExistence type="predicted"/>
<organism evidence="1 2">
    <name type="scientific">Paraglaciecola hydrolytica</name>
    <dbReference type="NCBI Taxonomy" id="1799789"/>
    <lineage>
        <taxon>Bacteria</taxon>
        <taxon>Pseudomonadati</taxon>
        <taxon>Pseudomonadota</taxon>
        <taxon>Gammaproteobacteria</taxon>
        <taxon>Alteromonadales</taxon>
        <taxon>Alteromonadaceae</taxon>
        <taxon>Paraglaciecola</taxon>
    </lineage>
</organism>
<evidence type="ECO:0000313" key="1">
    <source>
        <dbReference type="EMBL" id="KXI27321.1"/>
    </source>
</evidence>
<dbReference type="STRING" id="1799789.AX660_21590"/>
<keyword evidence="2" id="KW-1185">Reference proteome</keyword>
<dbReference type="AlphaFoldDB" id="A0A148KM19"/>
<sequence length="406" mass="46335">MNQHLQQAGVKLLNALSRHADLIMQVYLSGSLDESQHSPKVIDNLCQLGILWRPESDTQLRLKSAVRNLLEGSLHDERNRQIDANIGSALASLKTLAQHYKEALHHSRYAESEAHLSDLTEHVYALTESLSNNVRVLFSRINNEFGYVSSIDAKIRENELAQSQVSELLKQLEMFRFDELSEQAGSNRELRHLMVVTLQHSFSKVIQELSIVQARLLELIGRFREFKGRTQLLKGFLLHLEHKPDFKPGNYTSLSKVPMLFNHAAALIKPAAVDVHRLEHEQDLQHLVGMIKAFNRSNLRAQPERAAQNIQVEQQSAAQFAEDKLRLAVEAYFCQVIDSGQRLTALDYHQQHELEFDPEVWIYQVVGGYQALGMEEQSYFALDTSGEPHPIYTGNYIIRDVELGLR</sequence>
<dbReference type="OrthoDB" id="8565078at2"/>
<accession>A0A148KM19</accession>
<gene>
    <name evidence="1" type="ORF">AX660_21590</name>
</gene>